<feature type="region of interest" description="Disordered" evidence="1">
    <location>
        <begin position="370"/>
        <end position="405"/>
    </location>
</feature>
<evidence type="ECO:0000256" key="2">
    <source>
        <dbReference type="SAM" id="Phobius"/>
    </source>
</evidence>
<dbReference type="AlphaFoldDB" id="A0A6H5H1K4"/>
<accession>A0A6H5H1K4</accession>
<protein>
    <submittedName>
        <fullName evidence="3">Uncharacterized protein</fullName>
    </submittedName>
</protein>
<gene>
    <name evidence="3" type="ORF">NTEN_LOCUS12756</name>
</gene>
<evidence type="ECO:0000313" key="4">
    <source>
        <dbReference type="Proteomes" id="UP000479000"/>
    </source>
</evidence>
<keyword evidence="4" id="KW-1185">Reference proteome</keyword>
<sequence length="491" mass="56445">RRPCKASEETSLYLLLNPNQFNKKYLNDHGMNNIRDTVLWLSWSIDFSGLRKMQKTDSSWKIQELLRTKARPTLMSSTRERLLLAGSGSLIKTFLAYSAERAQGLSINSYCSHNLYIFFFFFWFYGRSRYAFQAKTWWRRKCRALEFPAGASPANFRGEIDGDQARLPSVNGSIVIVLKSRIGTELQKKLFLIHIYSESLPEQVSVCPCVRVSRFIVVYSSFMMPHLLMLCYSKPARYGARQYARDSRRIGISRGDDLNGVANVISPAKLTISGNPPEFLHNNATRFEKKTKIDSEDEWIFFISRQLDALRLHDDHNTSIYSVNMEVKTPHFRNVKNIHIFCKVKRRFEDQERPNRFFLWPKTQFRLNIGREPTLPPRRRAALPEPEPGGAEPGNPSPAARHGSASRRRYDFENLRPARMFVCVISCSAILLVRIACSRPQSSAVFPPGRSRRARCRAVETFCGSRSATPRSMQPEDIGQRGATRPNVSYH</sequence>
<dbReference type="EMBL" id="CADCXU010019104">
    <property type="protein sequence ID" value="CAB0007477.1"/>
    <property type="molecule type" value="Genomic_DNA"/>
</dbReference>
<keyword evidence="2" id="KW-0812">Transmembrane</keyword>
<evidence type="ECO:0000313" key="3">
    <source>
        <dbReference type="EMBL" id="CAB0007477.1"/>
    </source>
</evidence>
<feature type="non-terminal residue" evidence="3">
    <location>
        <position position="1"/>
    </location>
</feature>
<name>A0A6H5H1K4_9HEMI</name>
<dbReference type="Proteomes" id="UP000479000">
    <property type="component" value="Unassembled WGS sequence"/>
</dbReference>
<evidence type="ECO:0000256" key="1">
    <source>
        <dbReference type="SAM" id="MobiDB-lite"/>
    </source>
</evidence>
<feature type="compositionally biased region" description="Low complexity" evidence="1">
    <location>
        <begin position="388"/>
        <end position="400"/>
    </location>
</feature>
<feature type="region of interest" description="Disordered" evidence="1">
    <location>
        <begin position="465"/>
        <end position="491"/>
    </location>
</feature>
<keyword evidence="2" id="KW-1133">Transmembrane helix</keyword>
<proteinExistence type="predicted"/>
<reference evidence="3 4" key="1">
    <citation type="submission" date="2020-02" db="EMBL/GenBank/DDBJ databases">
        <authorList>
            <person name="Ferguson B K."/>
        </authorList>
    </citation>
    <scope>NUCLEOTIDE SEQUENCE [LARGE SCALE GENOMIC DNA]</scope>
</reference>
<organism evidence="3 4">
    <name type="scientific">Nesidiocoris tenuis</name>
    <dbReference type="NCBI Taxonomy" id="355587"/>
    <lineage>
        <taxon>Eukaryota</taxon>
        <taxon>Metazoa</taxon>
        <taxon>Ecdysozoa</taxon>
        <taxon>Arthropoda</taxon>
        <taxon>Hexapoda</taxon>
        <taxon>Insecta</taxon>
        <taxon>Pterygota</taxon>
        <taxon>Neoptera</taxon>
        <taxon>Paraneoptera</taxon>
        <taxon>Hemiptera</taxon>
        <taxon>Heteroptera</taxon>
        <taxon>Panheteroptera</taxon>
        <taxon>Cimicomorpha</taxon>
        <taxon>Miridae</taxon>
        <taxon>Dicyphina</taxon>
        <taxon>Nesidiocoris</taxon>
    </lineage>
</organism>
<keyword evidence="2" id="KW-0472">Membrane</keyword>
<feature type="transmembrane region" description="Helical" evidence="2">
    <location>
        <begin position="105"/>
        <end position="125"/>
    </location>
</feature>